<dbReference type="SUPFAM" id="SSF55811">
    <property type="entry name" value="Nudix"/>
    <property type="match status" value="1"/>
</dbReference>
<evidence type="ECO:0000256" key="3">
    <source>
        <dbReference type="ARBA" id="ARBA00022723"/>
    </source>
</evidence>
<dbReference type="GO" id="GO:0046872">
    <property type="term" value="F:metal ion binding"/>
    <property type="evidence" value="ECO:0007669"/>
    <property type="project" value="UniProtKB-KW"/>
</dbReference>
<protein>
    <submittedName>
        <fullName evidence="9">8-oxo-dGTP pyrophosphatase MutT, NUDIX family</fullName>
    </submittedName>
</protein>
<evidence type="ECO:0000256" key="2">
    <source>
        <dbReference type="ARBA" id="ARBA00001946"/>
    </source>
</evidence>
<evidence type="ECO:0000256" key="1">
    <source>
        <dbReference type="ARBA" id="ARBA00001936"/>
    </source>
</evidence>
<dbReference type="NCBIfam" id="NF007980">
    <property type="entry name" value="PRK10707.1"/>
    <property type="match status" value="1"/>
</dbReference>
<dbReference type="InterPro" id="IPR000086">
    <property type="entry name" value="NUDIX_hydrolase_dom"/>
</dbReference>
<dbReference type="AlphaFoldDB" id="A0A1X7PI68"/>
<keyword evidence="6" id="KW-0464">Manganese</keyword>
<evidence type="ECO:0000256" key="7">
    <source>
        <dbReference type="SAM" id="MobiDB-lite"/>
    </source>
</evidence>
<evidence type="ECO:0000256" key="4">
    <source>
        <dbReference type="ARBA" id="ARBA00022801"/>
    </source>
</evidence>
<evidence type="ECO:0000256" key="6">
    <source>
        <dbReference type="ARBA" id="ARBA00023211"/>
    </source>
</evidence>
<reference evidence="9 10" key="1">
    <citation type="submission" date="2017-04" db="EMBL/GenBank/DDBJ databases">
        <authorList>
            <person name="Afonso C.L."/>
            <person name="Miller P.J."/>
            <person name="Scott M.A."/>
            <person name="Spackman E."/>
            <person name="Goraichik I."/>
            <person name="Dimitrov K.M."/>
            <person name="Suarez D.L."/>
            <person name="Swayne D.E."/>
        </authorList>
    </citation>
    <scope>NUCLEOTIDE SEQUENCE [LARGE SCALE GENOMIC DNA]</scope>
    <source>
        <strain evidence="9 10">B5P</strain>
    </source>
</reference>
<evidence type="ECO:0000313" key="10">
    <source>
        <dbReference type="Proteomes" id="UP000193083"/>
    </source>
</evidence>
<dbReference type="GO" id="GO:0010945">
    <property type="term" value="F:coenzyme A diphosphatase activity"/>
    <property type="evidence" value="ECO:0007669"/>
    <property type="project" value="InterPro"/>
</dbReference>
<dbReference type="PANTHER" id="PTHR12992">
    <property type="entry name" value="NUDIX HYDROLASE"/>
    <property type="match status" value="1"/>
</dbReference>
<evidence type="ECO:0000259" key="8">
    <source>
        <dbReference type="PROSITE" id="PS51462"/>
    </source>
</evidence>
<dbReference type="InterPro" id="IPR015797">
    <property type="entry name" value="NUDIX_hydrolase-like_dom_sf"/>
</dbReference>
<organism evidence="9 10">
    <name type="scientific">Mesorhizobium australicum</name>
    <dbReference type="NCBI Taxonomy" id="536018"/>
    <lineage>
        <taxon>Bacteria</taxon>
        <taxon>Pseudomonadati</taxon>
        <taxon>Pseudomonadota</taxon>
        <taxon>Alphaproteobacteria</taxon>
        <taxon>Hyphomicrobiales</taxon>
        <taxon>Phyllobacteriaceae</taxon>
        <taxon>Mesorhizobium</taxon>
    </lineage>
</organism>
<dbReference type="Gene3D" id="3.90.79.10">
    <property type="entry name" value="Nucleoside Triphosphate Pyrophosphohydrolase"/>
    <property type="match status" value="1"/>
</dbReference>
<feature type="domain" description="Nudix hydrolase" evidence="8">
    <location>
        <begin position="50"/>
        <end position="186"/>
    </location>
</feature>
<gene>
    <name evidence="9" type="ORF">SAMN02982922_4363</name>
</gene>
<keyword evidence="5" id="KW-0460">Magnesium</keyword>
<evidence type="ECO:0000313" key="9">
    <source>
        <dbReference type="EMBL" id="SMH51248.1"/>
    </source>
</evidence>
<comment type="cofactor">
    <cofactor evidence="1">
        <name>Mn(2+)</name>
        <dbReference type="ChEBI" id="CHEBI:29035"/>
    </cofactor>
</comment>
<dbReference type="InterPro" id="IPR045121">
    <property type="entry name" value="CoAse"/>
</dbReference>
<sequence>MMDQRALEPYSAADFRARALQRAAPGPSDDVNGDHRLNPNSRKDIVREGLRPAAVLVPVIDRPEGATMLLTKRTEKLKSHPGQIAFPGGRVDPGDVSVEAAAMREADEEIGLKGEFIEIVGQLSDYYSGSGFRITPVLSVVRPGFTLTINPDEVDDTFEVPLRFLMDAANHHTDSRIWNNIERYFYTMPYDGRHIWGVTAGIIRAVHDRLYA</sequence>
<keyword evidence="3" id="KW-0479">Metal-binding</keyword>
<keyword evidence="4" id="KW-0378">Hydrolase</keyword>
<comment type="cofactor">
    <cofactor evidence="2">
        <name>Mg(2+)</name>
        <dbReference type="ChEBI" id="CHEBI:18420"/>
    </cofactor>
</comment>
<dbReference type="Pfam" id="PF00293">
    <property type="entry name" value="NUDIX"/>
    <property type="match status" value="1"/>
</dbReference>
<name>A0A1X7PI68_9HYPH</name>
<dbReference type="PANTHER" id="PTHR12992:SF11">
    <property type="entry name" value="MITOCHONDRIAL COENZYME A DIPHOSPHATASE NUDT8"/>
    <property type="match status" value="1"/>
</dbReference>
<accession>A0A1X7PI68</accession>
<dbReference type="EMBL" id="FXBL01000004">
    <property type="protein sequence ID" value="SMH51248.1"/>
    <property type="molecule type" value="Genomic_DNA"/>
</dbReference>
<feature type="compositionally biased region" description="Basic and acidic residues" evidence="7">
    <location>
        <begin position="32"/>
        <end position="42"/>
    </location>
</feature>
<feature type="region of interest" description="Disordered" evidence="7">
    <location>
        <begin position="23"/>
        <end position="42"/>
    </location>
</feature>
<dbReference type="PROSITE" id="PS51462">
    <property type="entry name" value="NUDIX"/>
    <property type="match status" value="1"/>
</dbReference>
<evidence type="ECO:0000256" key="5">
    <source>
        <dbReference type="ARBA" id="ARBA00022842"/>
    </source>
</evidence>
<dbReference type="Proteomes" id="UP000193083">
    <property type="component" value="Unassembled WGS sequence"/>
</dbReference>
<keyword evidence="10" id="KW-1185">Reference proteome</keyword>
<dbReference type="CDD" id="cd03426">
    <property type="entry name" value="NUDIX_CoAse_Nudt7"/>
    <property type="match status" value="1"/>
</dbReference>
<proteinExistence type="predicted"/>